<accession>A0A1H4VX26</accession>
<evidence type="ECO:0000256" key="7">
    <source>
        <dbReference type="SAM" id="MobiDB-lite"/>
    </source>
</evidence>
<evidence type="ECO:0000256" key="6">
    <source>
        <dbReference type="ARBA" id="ARBA00023136"/>
    </source>
</evidence>
<dbReference type="SUPFAM" id="SSF103473">
    <property type="entry name" value="MFS general substrate transporter"/>
    <property type="match status" value="1"/>
</dbReference>
<feature type="transmembrane region" description="Helical" evidence="8">
    <location>
        <begin position="117"/>
        <end position="143"/>
    </location>
</feature>
<evidence type="ECO:0000313" key="10">
    <source>
        <dbReference type="EMBL" id="SEC85008.1"/>
    </source>
</evidence>
<feature type="domain" description="Major facilitator superfamily (MFS) profile" evidence="9">
    <location>
        <begin position="16"/>
        <end position="425"/>
    </location>
</feature>
<dbReference type="PROSITE" id="PS50850">
    <property type="entry name" value="MFS"/>
    <property type="match status" value="1"/>
</dbReference>
<evidence type="ECO:0000313" key="11">
    <source>
        <dbReference type="Proteomes" id="UP000198982"/>
    </source>
</evidence>
<dbReference type="InterPro" id="IPR036259">
    <property type="entry name" value="MFS_trans_sf"/>
</dbReference>
<feature type="transmembrane region" description="Helical" evidence="8">
    <location>
        <begin position="370"/>
        <end position="393"/>
    </location>
</feature>
<keyword evidence="11" id="KW-1185">Reference proteome</keyword>
<comment type="subcellular location">
    <subcellularLocation>
        <location evidence="1">Cell membrane</location>
        <topology evidence="1">Multi-pass membrane protein</topology>
    </subcellularLocation>
</comment>
<dbReference type="Gene3D" id="1.20.1250.20">
    <property type="entry name" value="MFS general substrate transporter like domains"/>
    <property type="match status" value="1"/>
</dbReference>
<protein>
    <submittedName>
        <fullName evidence="10">Predicted arabinose efflux permease, MFS family</fullName>
    </submittedName>
</protein>
<name>A0A1H4VX26_9PSED</name>
<keyword evidence="2" id="KW-0813">Transport</keyword>
<feature type="transmembrane region" description="Helical" evidence="8">
    <location>
        <begin position="278"/>
        <end position="301"/>
    </location>
</feature>
<evidence type="ECO:0000256" key="2">
    <source>
        <dbReference type="ARBA" id="ARBA00022448"/>
    </source>
</evidence>
<dbReference type="GO" id="GO:0022857">
    <property type="term" value="F:transmembrane transporter activity"/>
    <property type="evidence" value="ECO:0007669"/>
    <property type="project" value="InterPro"/>
</dbReference>
<evidence type="ECO:0000256" key="1">
    <source>
        <dbReference type="ARBA" id="ARBA00004651"/>
    </source>
</evidence>
<dbReference type="Proteomes" id="UP000198982">
    <property type="component" value="Unassembled WGS sequence"/>
</dbReference>
<feature type="transmembrane region" description="Helical" evidence="8">
    <location>
        <begin position="55"/>
        <end position="78"/>
    </location>
</feature>
<feature type="transmembrane region" description="Helical" evidence="8">
    <location>
        <begin position="399"/>
        <end position="421"/>
    </location>
</feature>
<evidence type="ECO:0000259" key="9">
    <source>
        <dbReference type="PROSITE" id="PS50850"/>
    </source>
</evidence>
<dbReference type="PANTHER" id="PTHR43045">
    <property type="entry name" value="SHIKIMATE TRANSPORTER"/>
    <property type="match status" value="1"/>
</dbReference>
<keyword evidence="3" id="KW-1003">Cell membrane</keyword>
<dbReference type="AlphaFoldDB" id="A0A1H4VX26"/>
<keyword evidence="5 8" id="KW-1133">Transmembrane helix</keyword>
<feature type="transmembrane region" description="Helical" evidence="8">
    <location>
        <begin position="193"/>
        <end position="212"/>
    </location>
</feature>
<keyword evidence="4 8" id="KW-0812">Transmembrane</keyword>
<evidence type="ECO:0000256" key="5">
    <source>
        <dbReference type="ARBA" id="ARBA00022989"/>
    </source>
</evidence>
<feature type="transmembrane region" description="Helical" evidence="8">
    <location>
        <begin position="333"/>
        <end position="358"/>
    </location>
</feature>
<dbReference type="CDD" id="cd17369">
    <property type="entry name" value="MFS_ShiA_like"/>
    <property type="match status" value="1"/>
</dbReference>
<dbReference type="GO" id="GO:0005886">
    <property type="term" value="C:plasma membrane"/>
    <property type="evidence" value="ECO:0007669"/>
    <property type="project" value="UniProtKB-SubCell"/>
</dbReference>
<dbReference type="Pfam" id="PF00083">
    <property type="entry name" value="Sugar_tr"/>
    <property type="match status" value="1"/>
</dbReference>
<feature type="transmembrane region" description="Helical" evidence="8">
    <location>
        <begin position="155"/>
        <end position="181"/>
    </location>
</feature>
<dbReference type="EMBL" id="FNTJ01000002">
    <property type="protein sequence ID" value="SEC85008.1"/>
    <property type="molecule type" value="Genomic_DNA"/>
</dbReference>
<sequence length="473" mass="50428">MSATLEAAAHKKARKAGIASFIGTTIEWYDFYAYGIAAALVFGKIFFPADLPPGTATLLSFLTLWAGFVARPIGGIIFGHMGDKIGRKTTLVITLIMMGVATTCIGLLPGYLQIGVWAPIALVALRIIQGIAVGGEWGGAVLIASESAPKGKGILYAAFAQQGSPAGNLLATLVFFGISALPTPDFLLWGWRIPFLLSALLVIVGMVIRLKLEESDDMQRLMAQKKTVKLPILDVLRDHWRLVLLGAGVLPIIHVTYFKSTFALSWATKELGYTQSSFLSVIVIALVVQFITQPLGAVLVSRMDMRKAMVLMVVPEQLLMPAMFFAVETGNYWIAVLGMCLATVPHSMFYGAVGGILARAFPTRVRYSGLSISYQLCSLLVGGATPVLAQSILNGTGSIIGVAIASACYALVSLLCMLALLKRIGHNAAELSTAEQADADELAREADNQRLAQLPVDNLPPAATPASPLQPAR</sequence>
<proteinExistence type="predicted"/>
<keyword evidence="6 8" id="KW-0472">Membrane</keyword>
<feature type="region of interest" description="Disordered" evidence="7">
    <location>
        <begin position="451"/>
        <end position="473"/>
    </location>
</feature>
<feature type="transmembrane region" description="Helical" evidence="8">
    <location>
        <begin position="90"/>
        <end position="111"/>
    </location>
</feature>
<feature type="transmembrane region" description="Helical" evidence="8">
    <location>
        <begin position="308"/>
        <end position="327"/>
    </location>
</feature>
<dbReference type="InterPro" id="IPR005828">
    <property type="entry name" value="MFS_sugar_transport-like"/>
</dbReference>
<evidence type="ECO:0000256" key="3">
    <source>
        <dbReference type="ARBA" id="ARBA00022475"/>
    </source>
</evidence>
<gene>
    <name evidence="10" type="ORF">SAMN05216178_5117</name>
</gene>
<evidence type="ECO:0000256" key="8">
    <source>
        <dbReference type="SAM" id="Phobius"/>
    </source>
</evidence>
<feature type="transmembrane region" description="Helical" evidence="8">
    <location>
        <begin position="31"/>
        <end position="49"/>
    </location>
</feature>
<reference evidence="11" key="1">
    <citation type="submission" date="2016-10" db="EMBL/GenBank/DDBJ databases">
        <authorList>
            <person name="Varghese N."/>
            <person name="Submissions S."/>
        </authorList>
    </citation>
    <scope>NUCLEOTIDE SEQUENCE [LARGE SCALE GENOMIC DNA]</scope>
    <source>
        <strain evidence="11">DSM 9751</strain>
    </source>
</reference>
<dbReference type="RefSeq" id="WP_092318778.1">
    <property type="nucleotide sequence ID" value="NZ_FNTJ01000002.1"/>
</dbReference>
<organism evidence="10 11">
    <name type="scientific">Pseudomonas saponiphila</name>
    <dbReference type="NCBI Taxonomy" id="556534"/>
    <lineage>
        <taxon>Bacteria</taxon>
        <taxon>Pseudomonadati</taxon>
        <taxon>Pseudomonadota</taxon>
        <taxon>Gammaproteobacteria</taxon>
        <taxon>Pseudomonadales</taxon>
        <taxon>Pseudomonadaceae</taxon>
        <taxon>Pseudomonas</taxon>
    </lineage>
</organism>
<feature type="transmembrane region" description="Helical" evidence="8">
    <location>
        <begin position="239"/>
        <end position="258"/>
    </location>
</feature>
<evidence type="ECO:0000256" key="4">
    <source>
        <dbReference type="ARBA" id="ARBA00022692"/>
    </source>
</evidence>
<dbReference type="PANTHER" id="PTHR43045:SF2">
    <property type="entry name" value="INNER MEMBRANE METABOLITE TRANSPORT PROTEIN YHJE"/>
    <property type="match status" value="1"/>
</dbReference>
<dbReference type="InterPro" id="IPR020846">
    <property type="entry name" value="MFS_dom"/>
</dbReference>